<dbReference type="EMBL" id="MCFD01000002">
    <property type="protein sequence ID" value="ORX73136.1"/>
    <property type="molecule type" value="Genomic_DNA"/>
</dbReference>
<reference evidence="1 2" key="1">
    <citation type="submission" date="2016-07" db="EMBL/GenBank/DDBJ databases">
        <title>Pervasive Adenine N6-methylation of Active Genes in Fungi.</title>
        <authorList>
            <consortium name="DOE Joint Genome Institute"/>
            <person name="Mondo S.J."/>
            <person name="Dannebaum R.O."/>
            <person name="Kuo R.C."/>
            <person name="Labutti K."/>
            <person name="Haridas S."/>
            <person name="Kuo A."/>
            <person name="Salamov A."/>
            <person name="Ahrendt S.R."/>
            <person name="Lipzen A."/>
            <person name="Sullivan W."/>
            <person name="Andreopoulos W.B."/>
            <person name="Clum A."/>
            <person name="Lindquist E."/>
            <person name="Daum C."/>
            <person name="Ramamoorthy G.K."/>
            <person name="Gryganskyi A."/>
            <person name="Culley D."/>
            <person name="Magnuson J.K."/>
            <person name="James T.Y."/>
            <person name="O'Malley M.A."/>
            <person name="Stajich J.E."/>
            <person name="Spatafora J.W."/>
            <person name="Visel A."/>
            <person name="Grigoriev I.V."/>
        </authorList>
    </citation>
    <scope>NUCLEOTIDE SEQUENCE [LARGE SCALE GENOMIC DNA]</scope>
    <source>
        <strain evidence="1 2">ATCC 12442</strain>
    </source>
</reference>
<dbReference type="RefSeq" id="XP_040746476.1">
    <property type="nucleotide sequence ID" value="XM_040891236.1"/>
</dbReference>
<evidence type="ECO:0000313" key="1">
    <source>
        <dbReference type="EMBL" id="ORX73136.1"/>
    </source>
</evidence>
<sequence length="269" mass="28923">MESSIRAQLSAIVASSKHGSVKEQHLQAAAQQLRNTHLALALHRTPPAALASAVLVTCKVRTDPAQLEITIHNHTFGHGTAGMRATTSTAQPDLPESSTFTFAMHGVDLLGEYAVELALVFDPPYALPKFAARPVVAMTQTLYIDALDSICPAPGGDTGEFSCNTDADRLLLALLVGNVSRQLECVVARGMAEFVLPIDRPRPVTLVCMWEHDHMCVRIRSACKIAYAVTIGTIARRLMALGSSSDGLQMLADKYSGPVLSAGDWQIRH</sequence>
<gene>
    <name evidence="1" type="ORF">DL89DRAFT_320800</name>
</gene>
<organism evidence="1 2">
    <name type="scientific">Linderina pennispora</name>
    <dbReference type="NCBI Taxonomy" id="61395"/>
    <lineage>
        <taxon>Eukaryota</taxon>
        <taxon>Fungi</taxon>
        <taxon>Fungi incertae sedis</taxon>
        <taxon>Zoopagomycota</taxon>
        <taxon>Kickxellomycotina</taxon>
        <taxon>Kickxellomycetes</taxon>
        <taxon>Kickxellales</taxon>
        <taxon>Kickxellaceae</taxon>
        <taxon>Linderina</taxon>
    </lineage>
</organism>
<dbReference type="AlphaFoldDB" id="A0A1Y1WIU2"/>
<dbReference type="Proteomes" id="UP000193922">
    <property type="component" value="Unassembled WGS sequence"/>
</dbReference>
<comment type="caution">
    <text evidence="1">The sequence shown here is derived from an EMBL/GenBank/DDBJ whole genome shotgun (WGS) entry which is preliminary data.</text>
</comment>
<dbReference type="GeneID" id="63807884"/>
<proteinExistence type="predicted"/>
<protein>
    <submittedName>
        <fullName evidence="1">Uncharacterized protein</fullName>
    </submittedName>
</protein>
<dbReference type="OrthoDB" id="5573673at2759"/>
<accession>A0A1Y1WIU2</accession>
<evidence type="ECO:0000313" key="2">
    <source>
        <dbReference type="Proteomes" id="UP000193922"/>
    </source>
</evidence>
<keyword evidence="2" id="KW-1185">Reference proteome</keyword>
<name>A0A1Y1WIU2_9FUNG</name>